<dbReference type="NCBIfam" id="TIGR01484">
    <property type="entry name" value="HAD-SF-IIB"/>
    <property type="match status" value="1"/>
</dbReference>
<organism evidence="1 2">
    <name type="scientific">Sphingomonas lenta</name>
    <dbReference type="NCBI Taxonomy" id="1141887"/>
    <lineage>
        <taxon>Bacteria</taxon>
        <taxon>Pseudomonadati</taxon>
        <taxon>Pseudomonadota</taxon>
        <taxon>Alphaproteobacteria</taxon>
        <taxon>Sphingomonadales</taxon>
        <taxon>Sphingomonadaceae</taxon>
        <taxon>Sphingomonas</taxon>
    </lineage>
</organism>
<dbReference type="PANTHER" id="PTHR10000:SF8">
    <property type="entry name" value="HAD SUPERFAMILY HYDROLASE-LIKE, TYPE 3"/>
    <property type="match status" value="1"/>
</dbReference>
<dbReference type="InterPro" id="IPR036412">
    <property type="entry name" value="HAD-like_sf"/>
</dbReference>
<dbReference type="CDD" id="cd07516">
    <property type="entry name" value="HAD_Pase"/>
    <property type="match status" value="1"/>
</dbReference>
<dbReference type="SFLD" id="SFLDS00003">
    <property type="entry name" value="Haloacid_Dehalogenase"/>
    <property type="match status" value="1"/>
</dbReference>
<dbReference type="Proteomes" id="UP000218151">
    <property type="component" value="Unassembled WGS sequence"/>
</dbReference>
<proteinExistence type="predicted"/>
<comment type="caution">
    <text evidence="1">The sequence shown here is derived from an EMBL/GenBank/DDBJ whole genome shotgun (WGS) entry which is preliminary data.</text>
</comment>
<dbReference type="GO" id="GO:0005829">
    <property type="term" value="C:cytosol"/>
    <property type="evidence" value="ECO:0007669"/>
    <property type="project" value="TreeGrafter"/>
</dbReference>
<evidence type="ECO:0000313" key="1">
    <source>
        <dbReference type="EMBL" id="PAX07973.1"/>
    </source>
</evidence>
<dbReference type="Gene3D" id="3.30.1240.10">
    <property type="match status" value="1"/>
</dbReference>
<dbReference type="InterPro" id="IPR006379">
    <property type="entry name" value="HAD-SF_hydro_IIB"/>
</dbReference>
<dbReference type="PANTHER" id="PTHR10000">
    <property type="entry name" value="PHOSPHOSERINE PHOSPHATASE"/>
    <property type="match status" value="1"/>
</dbReference>
<reference evidence="2" key="1">
    <citation type="submission" date="2017-09" db="EMBL/GenBank/DDBJ databases">
        <authorList>
            <person name="Feng G."/>
            <person name="Zhu H."/>
        </authorList>
    </citation>
    <scope>NUCLEOTIDE SEQUENCE [LARGE SCALE GENOMIC DNA]</scope>
    <source>
        <strain evidence="2">1PNM-20</strain>
    </source>
</reference>
<dbReference type="OrthoDB" id="7847955at2"/>
<dbReference type="GO" id="GO:0016791">
    <property type="term" value="F:phosphatase activity"/>
    <property type="evidence" value="ECO:0007669"/>
    <property type="project" value="UniProtKB-ARBA"/>
</dbReference>
<protein>
    <submittedName>
        <fullName evidence="1">Hydrolase Cof</fullName>
    </submittedName>
</protein>
<dbReference type="InterPro" id="IPR023214">
    <property type="entry name" value="HAD_sf"/>
</dbReference>
<sequence length="272" mass="28693">MTASPGAIRFVVSDVDGTLVDHDKRLRPATIEAVRRVRDAGVGFTVISARPPSGVEPIADALGLDTPIGAFNGGTVFRRGGEVMEQHLVPAEVGRGMLELAHGSGADVWVFAEGRWYASTPDNPHTDRERKSANQEPVIVPDLAEMAGRAGKITFVSDDPPVLARTLEQGRDRYGGQATIANSQTYYLDVTALDANKGAGVEALARAAGVSLDQVMVLGDMRNDLPMLTRAGLAAVMGQAPADVKAVADWVVASNDEDGVAQALDRLLAERG</sequence>
<keyword evidence="1" id="KW-0378">Hydrolase</keyword>
<dbReference type="SFLD" id="SFLDG01140">
    <property type="entry name" value="C2.B:_Phosphomannomutase_and_P"/>
    <property type="match status" value="1"/>
</dbReference>
<evidence type="ECO:0000313" key="2">
    <source>
        <dbReference type="Proteomes" id="UP000218151"/>
    </source>
</evidence>
<dbReference type="SUPFAM" id="SSF56784">
    <property type="entry name" value="HAD-like"/>
    <property type="match status" value="1"/>
</dbReference>
<dbReference type="Pfam" id="PF08282">
    <property type="entry name" value="Hydrolase_3"/>
    <property type="match status" value="1"/>
</dbReference>
<dbReference type="EMBL" id="NSLI01000003">
    <property type="protein sequence ID" value="PAX07973.1"/>
    <property type="molecule type" value="Genomic_DNA"/>
</dbReference>
<dbReference type="AlphaFoldDB" id="A0A2A2SFJ1"/>
<keyword evidence="2" id="KW-1185">Reference proteome</keyword>
<gene>
    <name evidence="1" type="ORF">CKY28_10245</name>
</gene>
<accession>A0A2A2SFJ1</accession>
<dbReference type="GO" id="GO:0000287">
    <property type="term" value="F:magnesium ion binding"/>
    <property type="evidence" value="ECO:0007669"/>
    <property type="project" value="TreeGrafter"/>
</dbReference>
<dbReference type="NCBIfam" id="TIGR00099">
    <property type="entry name" value="Cof-subfamily"/>
    <property type="match status" value="1"/>
</dbReference>
<dbReference type="Gene3D" id="3.40.50.1000">
    <property type="entry name" value="HAD superfamily/HAD-like"/>
    <property type="match status" value="1"/>
</dbReference>
<dbReference type="RefSeq" id="WP_095998216.1">
    <property type="nucleotide sequence ID" value="NZ_NSLI01000003.1"/>
</dbReference>
<dbReference type="InterPro" id="IPR000150">
    <property type="entry name" value="Cof"/>
</dbReference>
<name>A0A2A2SFJ1_9SPHN</name>